<dbReference type="RefSeq" id="WP_354464504.1">
    <property type="nucleotide sequence ID" value="NZ_JBEWSZ010000008.1"/>
</dbReference>
<name>A0ABV2DQY6_9HYPH</name>
<keyword evidence="2" id="KW-1185">Reference proteome</keyword>
<protein>
    <submittedName>
        <fullName evidence="1">Uncharacterized protein</fullName>
    </submittedName>
</protein>
<evidence type="ECO:0000313" key="1">
    <source>
        <dbReference type="EMBL" id="MET2832279.1"/>
    </source>
</evidence>
<dbReference type="EMBL" id="JBEWSZ010000008">
    <property type="protein sequence ID" value="MET2832279.1"/>
    <property type="molecule type" value="Genomic_DNA"/>
</dbReference>
<sequence length="61" mass="6641">MSVVYRKIAAILSGFAGEHGLPNAIGVTELASADERCERVWLQADAWQDFPQRADRAQPGA</sequence>
<evidence type="ECO:0000313" key="2">
    <source>
        <dbReference type="Proteomes" id="UP001548832"/>
    </source>
</evidence>
<accession>A0ABV2DQY6</accession>
<proteinExistence type="predicted"/>
<reference evidence="1 2" key="1">
    <citation type="submission" date="2024-06" db="EMBL/GenBank/DDBJ databases">
        <authorList>
            <person name="Kim D.-U."/>
        </authorList>
    </citation>
    <scope>NUCLEOTIDE SEQUENCE [LARGE SCALE GENOMIC DNA]</scope>
    <source>
        <strain evidence="1 2">KACC15460</strain>
    </source>
</reference>
<comment type="caution">
    <text evidence="1">The sequence shown here is derived from an EMBL/GenBank/DDBJ whole genome shotgun (WGS) entry which is preliminary data.</text>
</comment>
<organism evidence="1 2">
    <name type="scientific">Mesorhizobium shangrilense</name>
    <dbReference type="NCBI Taxonomy" id="460060"/>
    <lineage>
        <taxon>Bacteria</taxon>
        <taxon>Pseudomonadati</taxon>
        <taxon>Pseudomonadota</taxon>
        <taxon>Alphaproteobacteria</taxon>
        <taxon>Hyphomicrobiales</taxon>
        <taxon>Phyllobacteriaceae</taxon>
        <taxon>Mesorhizobium</taxon>
    </lineage>
</organism>
<dbReference type="Proteomes" id="UP001548832">
    <property type="component" value="Unassembled WGS sequence"/>
</dbReference>
<gene>
    <name evidence="1" type="ORF">ABVQ20_35595</name>
</gene>